<sequence>MDTPEPEISLQDEIKALRQQLAVLRFDISGKEWLTVDEAAHYCGVAPRHFRRSAPSLGLVPRNFMGKQLYEKNELYRAIHSSSDWVTRGPVGAAPTSVPTPPQMEEGLARLRRFDQRRGRR</sequence>
<organism evidence="2 3">
    <name type="scientific">Stenotrophomonas indicatrix</name>
    <dbReference type="NCBI Taxonomy" id="2045451"/>
    <lineage>
        <taxon>Bacteria</taxon>
        <taxon>Pseudomonadati</taxon>
        <taxon>Pseudomonadota</taxon>
        <taxon>Gammaproteobacteria</taxon>
        <taxon>Lysobacterales</taxon>
        <taxon>Lysobacteraceae</taxon>
        <taxon>Stenotrophomonas</taxon>
    </lineage>
</organism>
<dbReference type="Proteomes" id="UP000191133">
    <property type="component" value="Unassembled WGS sequence"/>
</dbReference>
<name>A0A1W1GZX8_9GAMM</name>
<evidence type="ECO:0000256" key="1">
    <source>
        <dbReference type="SAM" id="MobiDB-lite"/>
    </source>
</evidence>
<dbReference type="AlphaFoldDB" id="A0A1W1GZX8"/>
<evidence type="ECO:0008006" key="4">
    <source>
        <dbReference type="Google" id="ProtNLM"/>
    </source>
</evidence>
<evidence type="ECO:0000313" key="2">
    <source>
        <dbReference type="EMBL" id="SLM24902.1"/>
    </source>
</evidence>
<accession>A0A1W1GZX8</accession>
<evidence type="ECO:0000313" key="3">
    <source>
        <dbReference type="Proteomes" id="UP000191133"/>
    </source>
</evidence>
<reference evidence="3" key="1">
    <citation type="submission" date="2016-10" db="EMBL/GenBank/DDBJ databases">
        <authorList>
            <person name="Varghese N."/>
        </authorList>
    </citation>
    <scope>NUCLEOTIDE SEQUENCE [LARGE SCALE GENOMIC DNA]</scope>
    <source>
        <strain evidence="3">92MFCol6.1</strain>
    </source>
</reference>
<dbReference type="RefSeq" id="WP_080149769.1">
    <property type="nucleotide sequence ID" value="NZ_FWEU01000003.1"/>
</dbReference>
<dbReference type="EMBL" id="FWEU01000003">
    <property type="protein sequence ID" value="SLM24902.1"/>
    <property type="molecule type" value="Genomic_DNA"/>
</dbReference>
<feature type="compositionally biased region" description="Basic and acidic residues" evidence="1">
    <location>
        <begin position="107"/>
        <end position="121"/>
    </location>
</feature>
<protein>
    <recommendedName>
        <fullName evidence="4">Helix-turn-helix domain-containing protein</fullName>
    </recommendedName>
</protein>
<feature type="region of interest" description="Disordered" evidence="1">
    <location>
        <begin position="88"/>
        <end position="121"/>
    </location>
</feature>
<proteinExistence type="predicted"/>
<gene>
    <name evidence="2" type="ORF">SAMN04488690_2630</name>
</gene>